<accession>A0A811PUD1</accession>
<feature type="domain" description="Helicase ATP-binding" evidence="8">
    <location>
        <begin position="642"/>
        <end position="812"/>
    </location>
</feature>
<keyword evidence="2 6" id="KW-0378">Hydrolase</keyword>
<dbReference type="InterPro" id="IPR000629">
    <property type="entry name" value="RNA-helicase_DEAD-box_CS"/>
</dbReference>
<sequence length="983" mass="109614">MGGQPEGMHLILERTEGCISSQAVQSRGIKKATPEELCVTLSDKKGCFACNERSHNLDQCKIKYKLVSAAHQFGYATKFPFTVIWPSDEMVEKKKFYHHCILIKSNVTNLDKGILKDELKMFWKLSGDWELRRECNMTFMASFSSEDDVISCLKNPKIETLLQNKEVQLTITRWKESDDGSLDLVEEWLLVCGIPRIYRNWKELYQVASAFGVLMDVDEESLEVGDKESIRLKTAFRSFDGAPFSYYFAFGWSSKLVMVTAVQDKTEGMKHRNKELDKEHKKELHAAKSILLEEPKGIEESRSNGKAKENKISAPAATITNSEITITESSKPIAPSQRSMTGEEHFRGIQKPKGIEESRSNGKAKENKISAPAATITNSEKTVTESIVLEEPKGIEESRSNGKAKENKISAPAATITNSEKTATESSKPEGVQSIGPSPRSMIGEEHFRGIQKPPIKYVFKRRGKKQQVTEAINKSSSNKMDKEVAPHSSSNATRTGASTGCDMLDQKDCSKMEPKRKLNLEEITPVGESTKAEKLGACRDTEYNNVAAPTINSKKTQILGDTSRNPRYELITKHTKGVGMDQMGSGVQGHQKDAPKMDTRLLPSSEEVVIYDSFSEMGLQENLLKGIYKYGLGKPSVVHQRGIVPLCKGFSVIHRSLSGTTETICTGVLQRLDYGSAECQALILVPTPNLAQETVKIIGALGQFLGVTAQTCTGGTSAHAYQQTMSRRVQVLVGTHDCILDVLQRHALSPDHIRMLFLDEADELLTGGSKDQIYNIILHLPKKIQVGLFSATYSNEGRQTSYRLFMDKPVEVIVPRDEELKNVKQYYLTVENEELKLVKLYDLCKITGVEQRLIIYVNTKDKAVSLAKDVGKHYTVSASHDGMDQRARATAIQKLKSGSSSILITTDHRGTSAIPQVPIIINYDIPTESMRYVRRLQQQNRQFRQPVSVVINLVTPSDRRTLTAITRFCNRSVGELPSDLKI</sequence>
<dbReference type="InterPro" id="IPR027417">
    <property type="entry name" value="P-loop_NTPase"/>
</dbReference>
<dbReference type="OrthoDB" id="671779at2759"/>
<evidence type="ECO:0000256" key="7">
    <source>
        <dbReference type="SAM" id="MobiDB-lite"/>
    </source>
</evidence>
<dbReference type="SMART" id="SM00487">
    <property type="entry name" value="DEXDc"/>
    <property type="match status" value="1"/>
</dbReference>
<comment type="similarity">
    <text evidence="6">Belongs to the DEAD box helicase family.</text>
</comment>
<dbReference type="Pfam" id="PF00270">
    <property type="entry name" value="DEAD"/>
    <property type="match status" value="1"/>
</dbReference>
<comment type="domain">
    <text evidence="6">The Q motif is unique to and characteristic of the DEAD box family of RNA helicases and controls ATP binding and hydrolysis.</text>
</comment>
<dbReference type="InterPro" id="IPR001650">
    <property type="entry name" value="Helicase_C-like"/>
</dbReference>
<evidence type="ECO:0000256" key="4">
    <source>
        <dbReference type="ARBA" id="ARBA00022840"/>
    </source>
</evidence>
<feature type="domain" description="Helicase C-terminal" evidence="9">
    <location>
        <begin position="823"/>
        <end position="983"/>
    </location>
</feature>
<dbReference type="GO" id="GO:0016787">
    <property type="term" value="F:hydrolase activity"/>
    <property type="evidence" value="ECO:0007669"/>
    <property type="project" value="UniProtKB-KW"/>
</dbReference>
<evidence type="ECO:0000256" key="1">
    <source>
        <dbReference type="ARBA" id="ARBA00022741"/>
    </source>
</evidence>
<dbReference type="InterPro" id="IPR014001">
    <property type="entry name" value="Helicase_ATP-bd"/>
</dbReference>
<feature type="compositionally biased region" description="Polar residues" evidence="7">
    <location>
        <begin position="415"/>
        <end position="426"/>
    </location>
</feature>
<evidence type="ECO:0000256" key="5">
    <source>
        <dbReference type="ARBA" id="ARBA00022884"/>
    </source>
</evidence>
<dbReference type="AlphaFoldDB" id="A0A811PUD1"/>
<keyword evidence="5 6" id="KW-0694">RNA-binding</keyword>
<keyword evidence="11" id="KW-1185">Reference proteome</keyword>
<evidence type="ECO:0000256" key="2">
    <source>
        <dbReference type="ARBA" id="ARBA00022801"/>
    </source>
</evidence>
<proteinExistence type="inferred from homology"/>
<dbReference type="PROSITE" id="PS00039">
    <property type="entry name" value="DEAD_ATP_HELICASE"/>
    <property type="match status" value="1"/>
</dbReference>
<dbReference type="Gene3D" id="3.40.50.300">
    <property type="entry name" value="P-loop containing nucleotide triphosphate hydrolases"/>
    <property type="match status" value="2"/>
</dbReference>
<feature type="region of interest" description="Disordered" evidence="7">
    <location>
        <begin position="293"/>
        <end position="501"/>
    </location>
</feature>
<keyword evidence="3 6" id="KW-0347">Helicase</keyword>
<keyword evidence="4 6" id="KW-0067">ATP-binding</keyword>
<comment type="catalytic activity">
    <reaction evidence="6">
        <text>ATP + H2O = ADP + phosphate + H(+)</text>
        <dbReference type="Rhea" id="RHEA:13065"/>
        <dbReference type="ChEBI" id="CHEBI:15377"/>
        <dbReference type="ChEBI" id="CHEBI:15378"/>
        <dbReference type="ChEBI" id="CHEBI:30616"/>
        <dbReference type="ChEBI" id="CHEBI:43474"/>
        <dbReference type="ChEBI" id="CHEBI:456216"/>
        <dbReference type="EC" id="3.6.4.13"/>
    </reaction>
</comment>
<gene>
    <name evidence="10" type="ORF">NCGR_LOCUS31739</name>
</gene>
<feature type="compositionally biased region" description="Polar residues" evidence="7">
    <location>
        <begin position="467"/>
        <end position="479"/>
    </location>
</feature>
<feature type="compositionally biased region" description="Low complexity" evidence="7">
    <location>
        <begin position="318"/>
        <end position="330"/>
    </location>
</feature>
<dbReference type="EMBL" id="CAJGYO010000007">
    <property type="protein sequence ID" value="CAD6247553.1"/>
    <property type="molecule type" value="Genomic_DNA"/>
</dbReference>
<reference evidence="10" key="1">
    <citation type="submission" date="2020-10" db="EMBL/GenBank/DDBJ databases">
        <authorList>
            <person name="Han B."/>
            <person name="Lu T."/>
            <person name="Zhao Q."/>
            <person name="Huang X."/>
            <person name="Zhao Y."/>
        </authorList>
    </citation>
    <scope>NUCLEOTIDE SEQUENCE</scope>
</reference>
<dbReference type="InterPro" id="IPR011545">
    <property type="entry name" value="DEAD/DEAH_box_helicase_dom"/>
</dbReference>
<evidence type="ECO:0000259" key="8">
    <source>
        <dbReference type="PROSITE" id="PS51192"/>
    </source>
</evidence>
<dbReference type="PANTHER" id="PTHR24031">
    <property type="entry name" value="RNA HELICASE"/>
    <property type="match status" value="1"/>
</dbReference>
<dbReference type="SUPFAM" id="SSF52540">
    <property type="entry name" value="P-loop containing nucleoside triphosphate hydrolases"/>
    <property type="match status" value="1"/>
</dbReference>
<comment type="caution">
    <text evidence="10">The sequence shown here is derived from an EMBL/GenBank/DDBJ whole genome shotgun (WGS) entry which is preliminary data.</text>
</comment>
<feature type="compositionally biased region" description="Basic and acidic residues" evidence="7">
    <location>
        <begin position="390"/>
        <end position="408"/>
    </location>
</feature>
<dbReference type="Proteomes" id="UP000604825">
    <property type="component" value="Unassembled WGS sequence"/>
</dbReference>
<feature type="compositionally biased region" description="Basic and acidic residues" evidence="7">
    <location>
        <begin position="341"/>
        <end position="368"/>
    </location>
</feature>
<keyword evidence="1 6" id="KW-0547">Nucleotide-binding</keyword>
<comment type="function">
    <text evidence="6">RNA helicase.</text>
</comment>
<organism evidence="10 11">
    <name type="scientific">Miscanthus lutarioriparius</name>
    <dbReference type="NCBI Taxonomy" id="422564"/>
    <lineage>
        <taxon>Eukaryota</taxon>
        <taxon>Viridiplantae</taxon>
        <taxon>Streptophyta</taxon>
        <taxon>Embryophyta</taxon>
        <taxon>Tracheophyta</taxon>
        <taxon>Spermatophyta</taxon>
        <taxon>Magnoliopsida</taxon>
        <taxon>Liliopsida</taxon>
        <taxon>Poales</taxon>
        <taxon>Poaceae</taxon>
        <taxon>PACMAD clade</taxon>
        <taxon>Panicoideae</taxon>
        <taxon>Andropogonodae</taxon>
        <taxon>Andropogoneae</taxon>
        <taxon>Saccharinae</taxon>
        <taxon>Miscanthus</taxon>
    </lineage>
</organism>
<dbReference type="GO" id="GO:0005524">
    <property type="term" value="F:ATP binding"/>
    <property type="evidence" value="ECO:0007669"/>
    <property type="project" value="UniProtKB-UniRule"/>
</dbReference>
<dbReference type="EC" id="3.6.4.13" evidence="6"/>
<feature type="compositionally biased region" description="Polar residues" evidence="7">
    <location>
        <begin position="375"/>
        <end position="385"/>
    </location>
</feature>
<dbReference type="PROSITE" id="PS51194">
    <property type="entry name" value="HELICASE_CTER"/>
    <property type="match status" value="1"/>
</dbReference>
<evidence type="ECO:0000313" key="10">
    <source>
        <dbReference type="EMBL" id="CAD6247553.1"/>
    </source>
</evidence>
<dbReference type="GO" id="GO:0003724">
    <property type="term" value="F:RNA helicase activity"/>
    <property type="evidence" value="ECO:0007669"/>
    <property type="project" value="UniProtKB-EC"/>
</dbReference>
<evidence type="ECO:0000313" key="11">
    <source>
        <dbReference type="Proteomes" id="UP000604825"/>
    </source>
</evidence>
<evidence type="ECO:0000256" key="3">
    <source>
        <dbReference type="ARBA" id="ARBA00022806"/>
    </source>
</evidence>
<dbReference type="GO" id="GO:0003723">
    <property type="term" value="F:RNA binding"/>
    <property type="evidence" value="ECO:0007669"/>
    <property type="project" value="UniProtKB-UniRule"/>
</dbReference>
<protein>
    <recommendedName>
        <fullName evidence="6">ATP-dependent RNA helicase</fullName>
        <ecNumber evidence="6">3.6.4.13</ecNumber>
    </recommendedName>
</protein>
<feature type="compositionally biased region" description="Polar residues" evidence="7">
    <location>
        <begin position="488"/>
        <end position="499"/>
    </location>
</feature>
<dbReference type="PROSITE" id="PS51192">
    <property type="entry name" value="HELICASE_ATP_BIND_1"/>
    <property type="match status" value="1"/>
</dbReference>
<name>A0A811PUD1_9POAL</name>
<evidence type="ECO:0000259" key="9">
    <source>
        <dbReference type="PROSITE" id="PS51194"/>
    </source>
</evidence>
<feature type="compositionally biased region" description="Basic and acidic residues" evidence="7">
    <location>
        <begin position="293"/>
        <end position="311"/>
    </location>
</feature>
<dbReference type="Pfam" id="PF00271">
    <property type="entry name" value="Helicase_C"/>
    <property type="match status" value="1"/>
</dbReference>
<evidence type="ECO:0000256" key="6">
    <source>
        <dbReference type="RuleBase" id="RU365068"/>
    </source>
</evidence>